<evidence type="ECO:0000313" key="2">
    <source>
        <dbReference type="EMBL" id="SFV39953.1"/>
    </source>
</evidence>
<reference evidence="2" key="2">
    <citation type="submission" date="2016-11" db="EMBL/GenBank/DDBJ databases">
        <authorList>
            <person name="Jaros S."/>
            <person name="Januszkiewicz K."/>
            <person name="Wedrychowicz H."/>
        </authorList>
    </citation>
    <scope>NUCLEOTIDE SEQUENCE [LARGE SCALE GENOMIC DNA]</scope>
    <source>
        <strain evidence="2">ACA-DC 1533</strain>
    </source>
</reference>
<gene>
    <name evidence="1" type="ORF">IV43_GL001752</name>
    <name evidence="2" type="ORF">LAC1533_0533</name>
</gene>
<evidence type="ECO:0000313" key="4">
    <source>
        <dbReference type="Proteomes" id="UP000190935"/>
    </source>
</evidence>
<dbReference type="Proteomes" id="UP000051491">
    <property type="component" value="Unassembled WGS sequence"/>
</dbReference>
<evidence type="ECO:0000313" key="3">
    <source>
        <dbReference type="Proteomes" id="UP000051491"/>
    </source>
</evidence>
<dbReference type="AlphaFoldDB" id="A0A0R2KCM4"/>
<reference evidence="4" key="3">
    <citation type="submission" date="2016-11" db="EMBL/GenBank/DDBJ databases">
        <authorList>
            <person name="Papadimitriou K."/>
        </authorList>
    </citation>
    <scope>NUCLEOTIDE SEQUENCE [LARGE SCALE GENOMIC DNA]</scope>
    <source>
        <strain evidence="4">ACA-DC 1533</strain>
    </source>
</reference>
<dbReference type="EMBL" id="LT630287">
    <property type="protein sequence ID" value="SFV39953.1"/>
    <property type="molecule type" value="Genomic_DNA"/>
</dbReference>
<proteinExistence type="predicted"/>
<name>A0A0R2KCM4_9LACO</name>
<dbReference type="PATRIC" id="fig|89059.3.peg.1868"/>
<accession>A0A0R2KCM4</accession>
<dbReference type="KEGG" id="laca:LAC1533_0533"/>
<organism evidence="1 3">
    <name type="scientific">Ligilactobacillus acidipiscis</name>
    <dbReference type="NCBI Taxonomy" id="89059"/>
    <lineage>
        <taxon>Bacteria</taxon>
        <taxon>Bacillati</taxon>
        <taxon>Bacillota</taxon>
        <taxon>Bacilli</taxon>
        <taxon>Lactobacillales</taxon>
        <taxon>Lactobacillaceae</taxon>
        <taxon>Ligilactobacillus</taxon>
    </lineage>
</organism>
<evidence type="ECO:0000313" key="1">
    <source>
        <dbReference type="EMBL" id="KRN87216.1"/>
    </source>
</evidence>
<reference evidence="1 3" key="1">
    <citation type="journal article" date="2015" name="Genome Announc.">
        <title>Expanding the biotechnology potential of lactobacilli through comparative genomics of 213 strains and associated genera.</title>
        <authorList>
            <person name="Sun Z."/>
            <person name="Harris H.M."/>
            <person name="McCann A."/>
            <person name="Guo C."/>
            <person name="Argimon S."/>
            <person name="Zhang W."/>
            <person name="Yang X."/>
            <person name="Jeffery I.B."/>
            <person name="Cooney J.C."/>
            <person name="Kagawa T.F."/>
            <person name="Liu W."/>
            <person name="Song Y."/>
            <person name="Salvetti E."/>
            <person name="Wrobel A."/>
            <person name="Rasinkangas P."/>
            <person name="Parkhill J."/>
            <person name="Rea M.C."/>
            <person name="O'Sullivan O."/>
            <person name="Ritari J."/>
            <person name="Douillard F.P."/>
            <person name="Paul Ross R."/>
            <person name="Yang R."/>
            <person name="Briner A.E."/>
            <person name="Felis G.E."/>
            <person name="de Vos W.M."/>
            <person name="Barrangou R."/>
            <person name="Klaenhammer T.R."/>
            <person name="Caufield P.W."/>
            <person name="Cui Y."/>
            <person name="Zhang H."/>
            <person name="O'Toole P.W."/>
        </authorList>
    </citation>
    <scope>NUCLEOTIDE SEQUENCE [LARGE SCALE GENOMIC DNA]</scope>
    <source>
        <strain evidence="1 3">DSM 15353</strain>
    </source>
</reference>
<dbReference type="GeneID" id="95348615"/>
<protein>
    <submittedName>
        <fullName evidence="1">Uncharacterized protein</fullName>
    </submittedName>
</protein>
<sequence>MVHKRNKHTYHLVLAVLLGGVFLVGQSRDKVHAKPVPSANINDLPISDKQ</sequence>
<dbReference type="Proteomes" id="UP000190935">
    <property type="component" value="Chromosome I"/>
</dbReference>
<dbReference type="RefSeq" id="WP_154022005.1">
    <property type="nucleotide sequence ID" value="NZ_CP173417.1"/>
</dbReference>
<dbReference type="EMBL" id="JQBK01000006">
    <property type="protein sequence ID" value="KRN87216.1"/>
    <property type="molecule type" value="Genomic_DNA"/>
</dbReference>